<name>A0ABV2PH69_9BACI</name>
<dbReference type="EMBL" id="JBEPSB010000004">
    <property type="protein sequence ID" value="MET4560280.1"/>
    <property type="molecule type" value="Genomic_DNA"/>
</dbReference>
<comment type="caution">
    <text evidence="1">The sequence shown here is derived from an EMBL/GenBank/DDBJ whole genome shotgun (WGS) entry which is preliminary data.</text>
</comment>
<gene>
    <name evidence="1" type="ORF">ABIA69_001424</name>
</gene>
<protein>
    <submittedName>
        <fullName evidence="1">Outer membrane protein assembly factor BamD (BamD/ComL family)</fullName>
    </submittedName>
</protein>
<dbReference type="RefSeq" id="WP_054768457.1">
    <property type="nucleotide sequence ID" value="NZ_CP073713.1"/>
</dbReference>
<proteinExistence type="predicted"/>
<keyword evidence="2" id="KW-1185">Reference proteome</keyword>
<evidence type="ECO:0000313" key="2">
    <source>
        <dbReference type="Proteomes" id="UP001549363"/>
    </source>
</evidence>
<reference evidence="1 2" key="1">
    <citation type="submission" date="2024-06" db="EMBL/GenBank/DDBJ databases">
        <title>Sorghum-associated microbial communities from plants grown in Nebraska, USA.</title>
        <authorList>
            <person name="Schachtman D."/>
        </authorList>
    </citation>
    <scope>NUCLEOTIDE SEQUENCE [LARGE SCALE GENOMIC DNA]</scope>
    <source>
        <strain evidence="1 2">736</strain>
    </source>
</reference>
<sequence>MNPQVIEYYESLFKNEIMQKQFDGARKTLKELAEQFVRQDEAHHTDIHAAYSNVRKEVIG</sequence>
<evidence type="ECO:0000313" key="1">
    <source>
        <dbReference type="EMBL" id="MET4560280.1"/>
    </source>
</evidence>
<accession>A0ABV2PH69</accession>
<dbReference type="Proteomes" id="UP001549363">
    <property type="component" value="Unassembled WGS sequence"/>
</dbReference>
<organism evidence="1 2">
    <name type="scientific">Lysinibacillus parviboronicapiens</name>
    <dbReference type="NCBI Taxonomy" id="436516"/>
    <lineage>
        <taxon>Bacteria</taxon>
        <taxon>Bacillati</taxon>
        <taxon>Bacillota</taxon>
        <taxon>Bacilli</taxon>
        <taxon>Bacillales</taxon>
        <taxon>Bacillaceae</taxon>
        <taxon>Lysinibacillus</taxon>
    </lineage>
</organism>